<feature type="region of interest" description="Disordered" evidence="1">
    <location>
        <begin position="1304"/>
        <end position="1326"/>
    </location>
</feature>
<keyword evidence="3" id="KW-1185">Reference proteome</keyword>
<dbReference type="OrthoDB" id="266322at2759"/>
<reference evidence="3" key="2">
    <citation type="journal article" date="2021" name="Sci. Data">
        <title>Chromosome-scale genome sequencing, assembly and annotation of six genomes from subfamily Leishmaniinae.</title>
        <authorList>
            <person name="Almutairi H."/>
            <person name="Urbaniak M.D."/>
            <person name="Bates M.D."/>
            <person name="Jariyapan N."/>
            <person name="Kwakye-Nuako G."/>
            <person name="Thomaz Soccol V."/>
            <person name="Al-Salem W.S."/>
            <person name="Dillon R.J."/>
            <person name="Bates P.A."/>
            <person name="Gatherer D."/>
        </authorList>
    </citation>
    <scope>NUCLEOTIDE SEQUENCE [LARGE SCALE GENOMIC DNA]</scope>
</reference>
<protein>
    <submittedName>
        <fullName evidence="2">Uncharacterized protein</fullName>
    </submittedName>
</protein>
<dbReference type="SMR" id="A0A836KNM7"/>
<feature type="region of interest" description="Disordered" evidence="1">
    <location>
        <begin position="1207"/>
        <end position="1229"/>
    </location>
</feature>
<dbReference type="GeneID" id="92516639"/>
<evidence type="ECO:0000313" key="2">
    <source>
        <dbReference type="EMBL" id="KAG5481041.1"/>
    </source>
</evidence>
<dbReference type="KEGG" id="lmat:92516639"/>
<comment type="caution">
    <text evidence="2">The sequence shown here is derived from an EMBL/GenBank/DDBJ whole genome shotgun (WGS) entry which is preliminary data.</text>
</comment>
<proteinExistence type="predicted"/>
<organism evidence="2 3">
    <name type="scientific">Leishmania martiniquensis</name>
    <dbReference type="NCBI Taxonomy" id="1580590"/>
    <lineage>
        <taxon>Eukaryota</taxon>
        <taxon>Discoba</taxon>
        <taxon>Euglenozoa</taxon>
        <taxon>Kinetoplastea</taxon>
        <taxon>Metakinetoplastina</taxon>
        <taxon>Trypanosomatida</taxon>
        <taxon>Trypanosomatidae</taxon>
        <taxon>Leishmaniinae</taxon>
        <taxon>Leishmania</taxon>
    </lineage>
</organism>
<accession>A0A836KNM7</accession>
<feature type="compositionally biased region" description="Basic and acidic residues" evidence="1">
    <location>
        <begin position="706"/>
        <end position="715"/>
    </location>
</feature>
<dbReference type="EMBL" id="JAFEUZ010000018">
    <property type="protein sequence ID" value="KAG5481041.1"/>
    <property type="molecule type" value="Genomic_DNA"/>
</dbReference>
<feature type="compositionally biased region" description="Low complexity" evidence="1">
    <location>
        <begin position="445"/>
        <end position="459"/>
    </location>
</feature>
<dbReference type="Proteomes" id="UP000673552">
    <property type="component" value="Unassembled WGS sequence"/>
</dbReference>
<evidence type="ECO:0000256" key="1">
    <source>
        <dbReference type="SAM" id="MobiDB-lite"/>
    </source>
</evidence>
<gene>
    <name evidence="2" type="ORF">LSCM1_06717</name>
</gene>
<dbReference type="RefSeq" id="XP_067179474.1">
    <property type="nucleotide sequence ID" value="XM_067324127.1"/>
</dbReference>
<feature type="region of interest" description="Disordered" evidence="1">
    <location>
        <begin position="1570"/>
        <end position="1601"/>
    </location>
</feature>
<feature type="compositionally biased region" description="Polar residues" evidence="1">
    <location>
        <begin position="1314"/>
        <end position="1325"/>
    </location>
</feature>
<evidence type="ECO:0000313" key="3">
    <source>
        <dbReference type="Proteomes" id="UP000673552"/>
    </source>
</evidence>
<reference evidence="3" key="1">
    <citation type="journal article" date="2021" name="Microbiol. Resour. Announc.">
        <title>LGAAP: Leishmaniinae Genome Assembly and Annotation Pipeline.</title>
        <authorList>
            <person name="Almutairi H."/>
            <person name="Urbaniak M.D."/>
            <person name="Bates M.D."/>
            <person name="Jariyapan N."/>
            <person name="Kwakye-Nuako G."/>
            <person name="Thomaz-Soccol V."/>
            <person name="Al-Salem W.S."/>
            <person name="Dillon R.J."/>
            <person name="Bates P.A."/>
            <person name="Gatherer D."/>
        </authorList>
    </citation>
    <scope>NUCLEOTIDE SEQUENCE [LARGE SCALE GENOMIC DNA]</scope>
</reference>
<feature type="compositionally biased region" description="Low complexity" evidence="1">
    <location>
        <begin position="676"/>
        <end position="685"/>
    </location>
</feature>
<feature type="compositionally biased region" description="Basic and acidic residues" evidence="1">
    <location>
        <begin position="1581"/>
        <end position="1590"/>
    </location>
</feature>
<feature type="region of interest" description="Disordered" evidence="1">
    <location>
        <begin position="671"/>
        <end position="716"/>
    </location>
</feature>
<feature type="region of interest" description="Disordered" evidence="1">
    <location>
        <begin position="603"/>
        <end position="640"/>
    </location>
</feature>
<name>A0A836KNM7_9TRYP</name>
<feature type="region of interest" description="Disordered" evidence="1">
    <location>
        <begin position="445"/>
        <end position="465"/>
    </location>
</feature>
<sequence>MHSVATHAYSASEPLSPGRCATKTTKGDSHLQSPASTGHDSDDAVRDADNAFCSWSIHSALQAAYPPVPLVAYSFRHRARLMPPRHFCQDDLLPVLTNACANRSRVPQGGTAAASVKSARVTYSGADDGDSSAALRLLLCDIATLPWAAGSHLTLALKSVAMYADGEVARWGQLGAAGGKADGDELNRVLNATPESASVDDRATEPSHFPSIATAPSSLAHADARNANQGSTNPFSGTVTAAIDHTGKAVWKPFSEYRTPQACLETSALALRLFALVGLGQRVPLVAFAAEKVCAVGVALPSRRGQRCIGRTSTVVGQQCTDLPTWLPPRTAVHEMSVEVYAERTPLVLTRGTNALQRTLGEALHLITVWSADHHCRCAVHCSASRQPPPSPLAGGDLRWCISPQIHLIWNGRCWVEETDVQVAEMEERLLDALARGCDGQVSTATAGAAGSAPSRSPSKCGAGRLAGSQMGWKAHDSSHPRLWLPTLWSPASSHAYISAPLFRDDDSVDAETVAALGRPGWAAPSSSSPCEARKHVREDLLVTDAAVAAPAAAPAALEDDTRTPGTLRCCKWVLRLRKTWLVTSPNVRSSILARADAEARAGASAQPAHGDAEAKPFASRPAADRGASDNPRTLSSSPYAPVPLRYPNYDLLSGSPLDLHEYNAAAVKARHTVRGSRPSSCCSPTPRPPRQSLMPSESAQPPPARETHDGRSPYKGDPFFLAALSQQVGWVRLCPARDPRTLPITASPESASVATSARGPVSWRLPEALRSCYTMPSSIASVPQRWLCSTTAEGQVAASSTVVASSTVGEEHLAASLQPPAASVSVPRQEWRAGFFLHDAPQWWWRQVSEYAHRRRAAKNISDETLAMSVRLTQEHGAERVTSLEEIVQLLSFLLEECDVPSPPVSAPGATADLSPLVELAPKMAALPPRLCILQLASVSPMLRRSRKLIRRDEGGEEEDDCGTGSATEGLPLELQWSLVPETATVTVNTFFSLQDVVDRAGASEEAAAALSTPTSVGRVMLLYLEVKAALEILRRVTRAAASYEDAVNDAEGPSPPPSSSASTTRAWWEQLSAFYEANTFLAKEAAPSSAISTTDVGHEGGGGSEVEVSTADRHGVDAQEAVVSAFCHPAVSDVVRASLRLMLLCSGPSQHRYENVSPPITLGSGETESTKASSGAVAVWSCRDYHALLHTAWFAVTPSASPYLRSEEAEEEWDEQPAPNDREGSAARAKNGSCSLCAMSALTHGTNRASISRSAPAQPMPSKGTHVKHGSPSCEQVAQRSLCVPYGVDACKYDGDGSRCEPPAGPRDCAVSHSSPQPESNTAEDWRGVHLCPLNERSVVDRRIPLAPDDPLTAAIQTHNAPGKFGAESSADLAFASSARVAHHKGKQHGEEVGVDDVTPPPRQLSSARPPIPDGEDSSFSWPLEDRTDSASPAPPANVIDSLIAEEHNRFDLQWKPWLQYLPLVATWGNGRLPTSDSLPGPRVHVPNVFPFVKVSAAAEYCVGCPLKKKISAGDSGAHVSVGASTPPADGMPSDGAVVVHDLGLCVLRIAHTDVFVNAANLLFRDATDPASPSLSHRNSQERSKERAAVFTSANQQAT</sequence>
<feature type="region of interest" description="Disordered" evidence="1">
    <location>
        <begin position="1093"/>
        <end position="1114"/>
    </location>
</feature>
<feature type="region of interest" description="Disordered" evidence="1">
    <location>
        <begin position="1381"/>
        <end position="1438"/>
    </location>
</feature>
<feature type="region of interest" description="Disordered" evidence="1">
    <location>
        <begin position="1249"/>
        <end position="1273"/>
    </location>
</feature>
<feature type="region of interest" description="Disordered" evidence="1">
    <location>
        <begin position="1"/>
        <end position="43"/>
    </location>
</feature>